<evidence type="ECO:0000313" key="4">
    <source>
        <dbReference type="EMBL" id="KAK9788014.1"/>
    </source>
</evidence>
<evidence type="ECO:0000259" key="3">
    <source>
        <dbReference type="Pfam" id="PF00288"/>
    </source>
</evidence>
<dbReference type="InterPro" id="IPR036554">
    <property type="entry name" value="GHMP_kinase_C_sf"/>
</dbReference>
<keyword evidence="5" id="KW-1185">Reference proteome</keyword>
<evidence type="ECO:0000256" key="1">
    <source>
        <dbReference type="ARBA" id="ARBA00022741"/>
    </source>
</evidence>
<accession>A0AAW1NKU6</accession>
<dbReference type="PANTHER" id="PTHR10457:SF35">
    <property type="entry name" value="L-ARABINOKINASE"/>
    <property type="match status" value="1"/>
</dbReference>
<dbReference type="Gene3D" id="3.30.230.10">
    <property type="match status" value="1"/>
</dbReference>
<dbReference type="GO" id="GO:0005829">
    <property type="term" value="C:cytosol"/>
    <property type="evidence" value="ECO:0007669"/>
    <property type="project" value="TreeGrafter"/>
</dbReference>
<dbReference type="InterPro" id="IPR000705">
    <property type="entry name" value="Galactokinase"/>
</dbReference>
<proteinExistence type="predicted"/>
<keyword evidence="1" id="KW-0547">Nucleotide-binding</keyword>
<evidence type="ECO:0000256" key="2">
    <source>
        <dbReference type="ARBA" id="ARBA00022840"/>
    </source>
</evidence>
<dbReference type="InterPro" id="IPR014721">
    <property type="entry name" value="Ribsml_uS5_D2-typ_fold_subgr"/>
</dbReference>
<sequence>MSVFRCQLQCGGLPRYEGVSAAASNSGTVSAPTSELSRSPWHCLFPWPAMLPVRYTVLSQRQLPRSCTYSHSPLAGTSSESRGTYFSAPMETLFPGGVPLEYDKAQQYFKRLGDKGSWAAYIAGALLVLAHERSASFPQGVSLLVASAVPEGAGVSSSASVEVAAMAAVAAAHSLSLEPYDLAVLCQKVENCVVGAPCGVMDQMAAALGQAGCLMALTCQPAQVHPAVQIPKHMAFWGIDSGQRHSVGGADYGTVRAAAFMGLHMVTHRRLTSDNAGQPGQEEVAQQAGYLAEVSPSEFASRFASDLPHTMSGSDFHSTLSHHLDSVTSVHPQGEYPVLAATRHPIEENFRVSTFRALLQGNTGDPVTQMTLLGELMFQSHESYSSYHWRRLWRYSVCSG</sequence>
<dbReference type="GO" id="GO:0005524">
    <property type="term" value="F:ATP binding"/>
    <property type="evidence" value="ECO:0007669"/>
    <property type="project" value="UniProtKB-KW"/>
</dbReference>
<comment type="caution">
    <text evidence="4">The sequence shown here is derived from an EMBL/GenBank/DDBJ whole genome shotgun (WGS) entry which is preliminary data.</text>
</comment>
<protein>
    <recommendedName>
        <fullName evidence="3">GHMP kinase N-terminal domain-containing protein</fullName>
    </recommendedName>
</protein>
<dbReference type="Gene3D" id="1.20.1440.340">
    <property type="match status" value="1"/>
</dbReference>
<feature type="domain" description="GHMP kinase N-terminal" evidence="3">
    <location>
        <begin position="121"/>
        <end position="209"/>
    </location>
</feature>
<dbReference type="EMBL" id="JALJOQ010000235">
    <property type="protein sequence ID" value="KAK9788014.1"/>
    <property type="molecule type" value="Genomic_DNA"/>
</dbReference>
<dbReference type="InterPro" id="IPR006204">
    <property type="entry name" value="GHMP_kinase_N_dom"/>
</dbReference>
<dbReference type="Pfam" id="PF00288">
    <property type="entry name" value="GHMP_kinases_N"/>
    <property type="match status" value="1"/>
</dbReference>
<organism evidence="4 5">
    <name type="scientific">Symbiochloris irregularis</name>
    <dbReference type="NCBI Taxonomy" id="706552"/>
    <lineage>
        <taxon>Eukaryota</taxon>
        <taxon>Viridiplantae</taxon>
        <taxon>Chlorophyta</taxon>
        <taxon>core chlorophytes</taxon>
        <taxon>Trebouxiophyceae</taxon>
        <taxon>Trebouxiales</taxon>
        <taxon>Trebouxiaceae</taxon>
        <taxon>Symbiochloris</taxon>
    </lineage>
</organism>
<gene>
    <name evidence="4" type="ORF">WJX73_006919</name>
</gene>
<name>A0AAW1NKU6_9CHLO</name>
<dbReference type="GO" id="GO:0006012">
    <property type="term" value="P:galactose metabolic process"/>
    <property type="evidence" value="ECO:0007669"/>
    <property type="project" value="InterPro"/>
</dbReference>
<dbReference type="PRINTS" id="PR00959">
    <property type="entry name" value="MEVGALKINASE"/>
</dbReference>
<reference evidence="4 5" key="1">
    <citation type="journal article" date="2024" name="Nat. Commun.">
        <title>Phylogenomics reveals the evolutionary origins of lichenization in chlorophyte algae.</title>
        <authorList>
            <person name="Puginier C."/>
            <person name="Libourel C."/>
            <person name="Otte J."/>
            <person name="Skaloud P."/>
            <person name="Haon M."/>
            <person name="Grisel S."/>
            <person name="Petersen M."/>
            <person name="Berrin J.G."/>
            <person name="Delaux P.M."/>
            <person name="Dal Grande F."/>
            <person name="Keller J."/>
        </authorList>
    </citation>
    <scope>NUCLEOTIDE SEQUENCE [LARGE SCALE GENOMIC DNA]</scope>
    <source>
        <strain evidence="4 5">SAG 2036</strain>
    </source>
</reference>
<dbReference type="PANTHER" id="PTHR10457">
    <property type="entry name" value="MEVALONATE KINASE/GALACTOKINASE"/>
    <property type="match status" value="1"/>
</dbReference>
<dbReference type="SUPFAM" id="SSF55060">
    <property type="entry name" value="GHMP Kinase, C-terminal domain"/>
    <property type="match status" value="1"/>
</dbReference>
<dbReference type="SUPFAM" id="SSF54211">
    <property type="entry name" value="Ribosomal protein S5 domain 2-like"/>
    <property type="match status" value="1"/>
</dbReference>
<keyword evidence="2" id="KW-0067">ATP-binding</keyword>
<dbReference type="AlphaFoldDB" id="A0AAW1NKU6"/>
<dbReference type="Proteomes" id="UP001465755">
    <property type="component" value="Unassembled WGS sequence"/>
</dbReference>
<dbReference type="GO" id="GO:0004335">
    <property type="term" value="F:galactokinase activity"/>
    <property type="evidence" value="ECO:0007669"/>
    <property type="project" value="InterPro"/>
</dbReference>
<evidence type="ECO:0000313" key="5">
    <source>
        <dbReference type="Proteomes" id="UP001465755"/>
    </source>
</evidence>
<dbReference type="InterPro" id="IPR020568">
    <property type="entry name" value="Ribosomal_Su5_D2-typ_SF"/>
</dbReference>
<dbReference type="PRINTS" id="PR00473">
    <property type="entry name" value="GALCTOKINASE"/>
</dbReference>